<sequence>MHLLPGGGGGPLRFVHTCNGTGLASSRAMIALLETHQTGRQKGVKLPEVISRRMPTERMPGIRCTLLKGDSKYDFDEDDEKKRRERMGVRSSKLRQFYRKALHNKKALKSWRGSANDATVKLLAAGAEEEMTLLELFDEADDGDAVDEPPLRSADSATERRRWLDELDAMQRPIDTLAGALREQLAALETEHRQKLQHCAVGWQNALNSSSFCGISGRKRRKLESLTEECRLRSTLLAEKIRNCSDYLHSFDTLIRSIQREQKRKSEEDDFLREFLLKSARHQHKKGQIGQALDTFCQLLLATGGHLSAAEMEVLADVYREKVRQTREFHERISQAVRQVVRRQLNESNSGRQNVVIQELWGQVLDDLRSECAESFEIVMQVKCDEDNTVGRSEPNCAQKHNTEQLKLLMASTVCALWLHITPREHEEFDDIKDLFFSTLDDYIETFRIDNQKNCVKNVADDLEKTVRELMGNYPTVAGTKKMRKIAQRILII</sequence>
<reference evidence="2" key="1">
    <citation type="submission" date="2022-11" db="UniProtKB">
        <authorList>
            <consortium name="WormBaseParasite"/>
        </authorList>
    </citation>
    <scope>IDENTIFICATION</scope>
</reference>
<dbReference type="Gene3D" id="3.30.930.10">
    <property type="entry name" value="Bira Bifunctional Protein, Domain 2"/>
    <property type="match status" value="1"/>
</dbReference>
<organism evidence="1 2">
    <name type="scientific">Globodera rostochiensis</name>
    <name type="common">Golden nematode worm</name>
    <name type="synonym">Heterodera rostochiensis</name>
    <dbReference type="NCBI Taxonomy" id="31243"/>
    <lineage>
        <taxon>Eukaryota</taxon>
        <taxon>Metazoa</taxon>
        <taxon>Ecdysozoa</taxon>
        <taxon>Nematoda</taxon>
        <taxon>Chromadorea</taxon>
        <taxon>Rhabditida</taxon>
        <taxon>Tylenchina</taxon>
        <taxon>Tylenchomorpha</taxon>
        <taxon>Tylenchoidea</taxon>
        <taxon>Heteroderidae</taxon>
        <taxon>Heteroderinae</taxon>
        <taxon>Globodera</taxon>
    </lineage>
</organism>
<protein>
    <submittedName>
        <fullName evidence="2">Uncharacterized protein</fullName>
    </submittedName>
</protein>
<name>A0A914H135_GLORO</name>
<dbReference type="Proteomes" id="UP000887572">
    <property type="component" value="Unplaced"/>
</dbReference>
<dbReference type="AlphaFoldDB" id="A0A914H135"/>
<dbReference type="InterPro" id="IPR045864">
    <property type="entry name" value="aa-tRNA-synth_II/BPL/LPL"/>
</dbReference>
<accession>A0A914H135</accession>
<dbReference type="WBParaSite" id="Gr19_v10_g12275.t3">
    <property type="protein sequence ID" value="Gr19_v10_g12275.t3"/>
    <property type="gene ID" value="Gr19_v10_g12275"/>
</dbReference>
<evidence type="ECO:0000313" key="1">
    <source>
        <dbReference type="Proteomes" id="UP000887572"/>
    </source>
</evidence>
<keyword evidence="1" id="KW-1185">Reference proteome</keyword>
<proteinExistence type="predicted"/>
<evidence type="ECO:0000313" key="2">
    <source>
        <dbReference type="WBParaSite" id="Gr19_v10_g12275.t3"/>
    </source>
</evidence>